<evidence type="ECO:0000313" key="3">
    <source>
        <dbReference type="Proteomes" id="UP000257109"/>
    </source>
</evidence>
<dbReference type="CDD" id="cd01647">
    <property type="entry name" value="RT_LTR"/>
    <property type="match status" value="1"/>
</dbReference>
<accession>A0A371G633</accession>
<dbReference type="EMBL" id="QJKJ01006649">
    <property type="protein sequence ID" value="RDX85985.1"/>
    <property type="molecule type" value="Genomic_DNA"/>
</dbReference>
<feature type="non-terminal residue" evidence="2">
    <location>
        <position position="1"/>
    </location>
</feature>
<name>A0A371G633_MUCPR</name>
<dbReference type="OrthoDB" id="542221at2759"/>
<comment type="caution">
    <text evidence="2">The sequence shown here is derived from an EMBL/GenBank/DDBJ whole genome shotgun (WGS) entry which is preliminary data.</text>
</comment>
<dbReference type="InterPro" id="IPR043502">
    <property type="entry name" value="DNA/RNA_pol_sf"/>
</dbReference>
<protein>
    <recommendedName>
        <fullName evidence="1">Reverse transcriptase domain-containing protein</fullName>
    </recommendedName>
</protein>
<dbReference type="Proteomes" id="UP000257109">
    <property type="component" value="Unassembled WGS sequence"/>
</dbReference>
<dbReference type="SUPFAM" id="SSF56672">
    <property type="entry name" value="DNA/RNA polymerases"/>
    <property type="match status" value="1"/>
</dbReference>
<dbReference type="PANTHER" id="PTHR24559:SF430">
    <property type="entry name" value="RNA-DIRECTED DNA POLYMERASE"/>
    <property type="match status" value="1"/>
</dbReference>
<dbReference type="Gene3D" id="3.30.70.270">
    <property type="match status" value="1"/>
</dbReference>
<evidence type="ECO:0000313" key="2">
    <source>
        <dbReference type="EMBL" id="RDX85985.1"/>
    </source>
</evidence>
<reference evidence="2" key="1">
    <citation type="submission" date="2018-05" db="EMBL/GenBank/DDBJ databases">
        <title>Draft genome of Mucuna pruriens seed.</title>
        <authorList>
            <person name="Nnadi N.E."/>
            <person name="Vos R."/>
            <person name="Hasami M.H."/>
            <person name="Devisetty U.K."/>
            <person name="Aguiy J.C."/>
        </authorList>
    </citation>
    <scope>NUCLEOTIDE SEQUENCE [LARGE SCALE GENOMIC DNA]</scope>
    <source>
        <strain evidence="2">JCA_2017</strain>
    </source>
</reference>
<gene>
    <name evidence="2" type="ORF">CR513_32758</name>
</gene>
<evidence type="ECO:0000259" key="1">
    <source>
        <dbReference type="PROSITE" id="PS50878"/>
    </source>
</evidence>
<dbReference type="AlphaFoldDB" id="A0A371G633"/>
<organism evidence="2 3">
    <name type="scientific">Mucuna pruriens</name>
    <name type="common">Velvet bean</name>
    <name type="synonym">Dolichos pruriens</name>
    <dbReference type="NCBI Taxonomy" id="157652"/>
    <lineage>
        <taxon>Eukaryota</taxon>
        <taxon>Viridiplantae</taxon>
        <taxon>Streptophyta</taxon>
        <taxon>Embryophyta</taxon>
        <taxon>Tracheophyta</taxon>
        <taxon>Spermatophyta</taxon>
        <taxon>Magnoliopsida</taxon>
        <taxon>eudicotyledons</taxon>
        <taxon>Gunneridae</taxon>
        <taxon>Pentapetalae</taxon>
        <taxon>rosids</taxon>
        <taxon>fabids</taxon>
        <taxon>Fabales</taxon>
        <taxon>Fabaceae</taxon>
        <taxon>Papilionoideae</taxon>
        <taxon>50 kb inversion clade</taxon>
        <taxon>NPAAA clade</taxon>
        <taxon>indigoferoid/millettioid clade</taxon>
        <taxon>Phaseoleae</taxon>
        <taxon>Mucuna</taxon>
    </lineage>
</organism>
<keyword evidence="3" id="KW-1185">Reference proteome</keyword>
<proteinExistence type="predicted"/>
<sequence length="240" mass="27688">MVIVKKSSGKWRMFIDYMNLNKACPKDLYPLPSIDTLVDGASSCDLLSFMDAHSSYNQIWMHPCDKSKTAFIMNEGNICYRVMPFGLKNVGATYQRLMDRIFKEHIGNQLEVYVDEMMVKSATEVGHVENLASIFGVLRWYQLKLNPEKCLFEVKAGKGVEENPEKCNAVIHMRIPKSVKEHFLVIIANNLQWEQEEKLLNILRKNKMAFGWTLSDFPGINPSICMHKILLEEEARPIRQ</sequence>
<feature type="domain" description="Reverse transcriptase" evidence="1">
    <location>
        <begin position="1"/>
        <end position="171"/>
    </location>
</feature>
<dbReference type="PANTHER" id="PTHR24559">
    <property type="entry name" value="TRANSPOSON TY3-I GAG-POL POLYPROTEIN"/>
    <property type="match status" value="1"/>
</dbReference>
<dbReference type="PROSITE" id="PS50878">
    <property type="entry name" value="RT_POL"/>
    <property type="match status" value="1"/>
</dbReference>
<dbReference type="Pfam" id="PF00078">
    <property type="entry name" value="RVT_1"/>
    <property type="match status" value="1"/>
</dbReference>
<dbReference type="Gene3D" id="3.10.10.10">
    <property type="entry name" value="HIV Type 1 Reverse Transcriptase, subunit A, domain 1"/>
    <property type="match status" value="1"/>
</dbReference>
<dbReference type="InterPro" id="IPR000477">
    <property type="entry name" value="RT_dom"/>
</dbReference>
<dbReference type="InterPro" id="IPR053134">
    <property type="entry name" value="RNA-dir_DNA_polymerase"/>
</dbReference>
<dbReference type="InterPro" id="IPR043128">
    <property type="entry name" value="Rev_trsase/Diguanyl_cyclase"/>
</dbReference>